<dbReference type="AlphaFoldDB" id="A0AAF0CMW3"/>
<protein>
    <recommendedName>
        <fullName evidence="4">TVP38/TMEM64 family membrane protein</fullName>
    </recommendedName>
</protein>
<reference evidence="2" key="1">
    <citation type="submission" date="2023-03" db="EMBL/GenBank/DDBJ databases">
        <title>Lomoglobus Profundus gen. nov., sp. nov., a novel member of the phylum Verrucomicrobia, isolated from deep-marine sediment of South China Sea.</title>
        <authorList>
            <person name="Ahmad T."/>
            <person name="Ishaq S.E."/>
            <person name="Wang F."/>
        </authorList>
    </citation>
    <scope>NUCLEOTIDE SEQUENCE</scope>
    <source>
        <strain evidence="2">LMO-M01</strain>
    </source>
</reference>
<keyword evidence="1" id="KW-0812">Transmembrane</keyword>
<proteinExistence type="predicted"/>
<sequence>MSAIQLTRLRLLRRSAAMASPAPPPPKPSSTESSWWRRTWDDHHRPIIIGALVLLGLALAWGRVDLERVHAWAEHVDPRVLFLALVLLPLVTFPVTPLNVIAGIRFGLEGGLAMVAGAIIAQHTLAFLGARILPKMLKRRLEPLQRRLPRHAHVDASVFASLLPGAPYWAQLYVLPLVGIPFATYLLVSVPLHIIRSITAVIAGRMSDDLSWGWAIALVVYSICLIIACFLAGRRMKRKYGENQAPKTSE</sequence>
<dbReference type="EMBL" id="CP119075">
    <property type="protein sequence ID" value="WED64713.1"/>
    <property type="molecule type" value="Genomic_DNA"/>
</dbReference>
<evidence type="ECO:0008006" key="4">
    <source>
        <dbReference type="Google" id="ProtNLM"/>
    </source>
</evidence>
<dbReference type="RefSeq" id="WP_330929999.1">
    <property type="nucleotide sequence ID" value="NZ_CP119075.1"/>
</dbReference>
<keyword evidence="3" id="KW-1185">Reference proteome</keyword>
<evidence type="ECO:0000256" key="1">
    <source>
        <dbReference type="SAM" id="Phobius"/>
    </source>
</evidence>
<feature type="transmembrane region" description="Helical" evidence="1">
    <location>
        <begin position="172"/>
        <end position="192"/>
    </location>
</feature>
<keyword evidence="1" id="KW-0472">Membrane</keyword>
<evidence type="ECO:0000313" key="2">
    <source>
        <dbReference type="EMBL" id="WED64713.1"/>
    </source>
</evidence>
<keyword evidence="1" id="KW-1133">Transmembrane helix</keyword>
<name>A0AAF0CMW3_9BACT</name>
<dbReference type="KEGG" id="slom:PXH66_20405"/>
<evidence type="ECO:0000313" key="3">
    <source>
        <dbReference type="Proteomes" id="UP001218638"/>
    </source>
</evidence>
<dbReference type="Proteomes" id="UP001218638">
    <property type="component" value="Chromosome"/>
</dbReference>
<feature type="transmembrane region" description="Helical" evidence="1">
    <location>
        <begin position="81"/>
        <end position="104"/>
    </location>
</feature>
<gene>
    <name evidence="2" type="ORF">PXH66_20405</name>
</gene>
<feature type="transmembrane region" description="Helical" evidence="1">
    <location>
        <begin position="212"/>
        <end position="233"/>
    </location>
</feature>
<accession>A0AAF0CMW3</accession>
<organism evidence="2 3">
    <name type="scientific">Synoicihabitans lomoniglobus</name>
    <dbReference type="NCBI Taxonomy" id="2909285"/>
    <lineage>
        <taxon>Bacteria</taxon>
        <taxon>Pseudomonadati</taxon>
        <taxon>Verrucomicrobiota</taxon>
        <taxon>Opitutia</taxon>
        <taxon>Opitutales</taxon>
        <taxon>Opitutaceae</taxon>
        <taxon>Synoicihabitans</taxon>
    </lineage>
</organism>
<feature type="transmembrane region" description="Helical" evidence="1">
    <location>
        <begin position="110"/>
        <end position="130"/>
    </location>
</feature>